<dbReference type="Gene3D" id="2.30.30.30">
    <property type="match status" value="1"/>
</dbReference>
<evidence type="ECO:0000313" key="12">
    <source>
        <dbReference type="EMBL" id="VGO23307.1"/>
    </source>
</evidence>
<dbReference type="HAMAP" id="MF_00141">
    <property type="entry name" value="EF_P"/>
    <property type="match status" value="1"/>
</dbReference>
<dbReference type="PROSITE" id="PS01275">
    <property type="entry name" value="EFP"/>
    <property type="match status" value="1"/>
</dbReference>
<comment type="function">
    <text evidence="7">Involved in peptide bond synthesis. Stimulates efficient translation and peptide-bond synthesis on native or reconstituted 70S ribosomes in vitro. Probably functions indirectly by altering the affinity of the ribosome for aminoacyl-tRNA, thus increasing their reactivity as acceptors for peptidyl transferase.</text>
</comment>
<dbReference type="Gene3D" id="2.40.50.140">
    <property type="entry name" value="Nucleic acid-binding proteins"/>
    <property type="match status" value="2"/>
</dbReference>
<accession>A0A6C2UW16</accession>
<reference evidence="12 13" key="1">
    <citation type="submission" date="2019-04" db="EMBL/GenBank/DDBJ databases">
        <authorList>
            <person name="Van Vliet M D."/>
        </authorList>
    </citation>
    <scope>NUCLEOTIDE SEQUENCE [LARGE SCALE GENOMIC DNA]</scope>
    <source>
        <strain evidence="12 13">F21</strain>
    </source>
</reference>
<dbReference type="SMART" id="SM00841">
    <property type="entry name" value="Elong-fact-P_C"/>
    <property type="match status" value="1"/>
</dbReference>
<dbReference type="NCBIfam" id="TIGR00038">
    <property type="entry name" value="efp"/>
    <property type="match status" value="1"/>
</dbReference>
<dbReference type="FunFam" id="2.40.50.140:FF:000004">
    <property type="entry name" value="Elongation factor P"/>
    <property type="match status" value="1"/>
</dbReference>
<keyword evidence="6 7" id="KW-0648">Protein biosynthesis</keyword>
<dbReference type="AlphaFoldDB" id="A0A6C2UW16"/>
<gene>
    <name evidence="7 12" type="primary">efp</name>
    <name evidence="12" type="ORF">SCARR_05414</name>
</gene>
<dbReference type="InterPro" id="IPR014722">
    <property type="entry name" value="Rib_uL2_dom2"/>
</dbReference>
<evidence type="ECO:0000256" key="4">
    <source>
        <dbReference type="ARBA" id="ARBA00022490"/>
    </source>
</evidence>
<evidence type="ECO:0000256" key="3">
    <source>
        <dbReference type="ARBA" id="ARBA00009479"/>
    </source>
</evidence>
<feature type="domain" description="Translation elongation factor P/YeiP central" evidence="11">
    <location>
        <begin position="67"/>
        <end position="121"/>
    </location>
</feature>
<evidence type="ECO:0000256" key="7">
    <source>
        <dbReference type="HAMAP-Rule" id="MF_00141"/>
    </source>
</evidence>
<feature type="domain" description="Elongation factor P C-terminal" evidence="10">
    <location>
        <begin position="129"/>
        <end position="184"/>
    </location>
</feature>
<protein>
    <recommendedName>
        <fullName evidence="7 8">Elongation factor P</fullName>
        <shortName evidence="7">EF-P</shortName>
    </recommendedName>
</protein>
<dbReference type="InterPro" id="IPR008991">
    <property type="entry name" value="Translation_prot_SH3-like_sf"/>
</dbReference>
<dbReference type="InterPro" id="IPR012340">
    <property type="entry name" value="NA-bd_OB-fold"/>
</dbReference>
<dbReference type="FunFam" id="2.30.30.30:FF:000003">
    <property type="entry name" value="Elongation factor P"/>
    <property type="match status" value="1"/>
</dbReference>
<dbReference type="PIRSF" id="PIRSF005901">
    <property type="entry name" value="EF-P"/>
    <property type="match status" value="1"/>
</dbReference>
<dbReference type="SUPFAM" id="SSF50104">
    <property type="entry name" value="Translation proteins SH3-like domain"/>
    <property type="match status" value="1"/>
</dbReference>
<comment type="pathway">
    <text evidence="2 7">Protein biosynthesis; polypeptide chain elongation.</text>
</comment>
<keyword evidence="13" id="KW-1185">Reference proteome</keyword>
<evidence type="ECO:0000256" key="1">
    <source>
        <dbReference type="ARBA" id="ARBA00004496"/>
    </source>
</evidence>
<comment type="similarity">
    <text evidence="3 7 9">Belongs to the elongation factor P family.</text>
</comment>
<dbReference type="PANTHER" id="PTHR30053">
    <property type="entry name" value="ELONGATION FACTOR P"/>
    <property type="match status" value="1"/>
</dbReference>
<evidence type="ECO:0000256" key="5">
    <source>
        <dbReference type="ARBA" id="ARBA00022768"/>
    </source>
</evidence>
<dbReference type="InterPro" id="IPR013852">
    <property type="entry name" value="Transl_elong_P/YeiP_CS"/>
</dbReference>
<evidence type="ECO:0000256" key="9">
    <source>
        <dbReference type="RuleBase" id="RU004389"/>
    </source>
</evidence>
<dbReference type="InterPro" id="IPR001059">
    <property type="entry name" value="Transl_elong_P/YeiP_cen"/>
</dbReference>
<dbReference type="GO" id="GO:0005829">
    <property type="term" value="C:cytosol"/>
    <property type="evidence" value="ECO:0007669"/>
    <property type="project" value="UniProtKB-ARBA"/>
</dbReference>
<name>A0A6C2UW16_9BACT</name>
<dbReference type="RefSeq" id="WP_136065526.1">
    <property type="nucleotide sequence ID" value="NZ_CAAHFH010000003.1"/>
</dbReference>
<dbReference type="Pfam" id="PF08207">
    <property type="entry name" value="EFP_N"/>
    <property type="match status" value="1"/>
</dbReference>
<dbReference type="FunFam" id="2.40.50.140:FF:000009">
    <property type="entry name" value="Elongation factor P"/>
    <property type="match status" value="1"/>
</dbReference>
<keyword evidence="4 7" id="KW-0963">Cytoplasm</keyword>
<dbReference type="Pfam" id="PF01132">
    <property type="entry name" value="EFP"/>
    <property type="match status" value="1"/>
</dbReference>
<evidence type="ECO:0000259" key="10">
    <source>
        <dbReference type="SMART" id="SM00841"/>
    </source>
</evidence>
<dbReference type="InterPro" id="IPR013185">
    <property type="entry name" value="Transl_elong_KOW-like"/>
</dbReference>
<dbReference type="UniPathway" id="UPA00345"/>
<dbReference type="GO" id="GO:0043043">
    <property type="term" value="P:peptide biosynthetic process"/>
    <property type="evidence" value="ECO:0007669"/>
    <property type="project" value="InterPro"/>
</dbReference>
<organism evidence="12 13">
    <name type="scientific">Pontiella sulfatireligans</name>
    <dbReference type="NCBI Taxonomy" id="2750658"/>
    <lineage>
        <taxon>Bacteria</taxon>
        <taxon>Pseudomonadati</taxon>
        <taxon>Kiritimatiellota</taxon>
        <taxon>Kiritimatiellia</taxon>
        <taxon>Kiritimatiellales</taxon>
        <taxon>Pontiellaceae</taxon>
        <taxon>Pontiella</taxon>
    </lineage>
</organism>
<comment type="subcellular location">
    <subcellularLocation>
        <location evidence="1 7">Cytoplasm</location>
    </subcellularLocation>
</comment>
<evidence type="ECO:0000259" key="11">
    <source>
        <dbReference type="SMART" id="SM01185"/>
    </source>
</evidence>
<keyword evidence="5 7" id="KW-0251">Elongation factor</keyword>
<dbReference type="CDD" id="cd05794">
    <property type="entry name" value="S1_EF-P_repeat_2"/>
    <property type="match status" value="1"/>
</dbReference>
<dbReference type="InterPro" id="IPR015365">
    <property type="entry name" value="Elong-fact-P_C"/>
</dbReference>
<dbReference type="PANTHER" id="PTHR30053:SF12">
    <property type="entry name" value="ELONGATION FACTOR P (EF-P) FAMILY PROTEIN"/>
    <property type="match status" value="1"/>
</dbReference>
<evidence type="ECO:0000256" key="8">
    <source>
        <dbReference type="NCBIfam" id="TIGR00038"/>
    </source>
</evidence>
<proteinExistence type="inferred from homology"/>
<dbReference type="SUPFAM" id="SSF50249">
    <property type="entry name" value="Nucleic acid-binding proteins"/>
    <property type="match status" value="2"/>
</dbReference>
<dbReference type="GO" id="GO:0003746">
    <property type="term" value="F:translation elongation factor activity"/>
    <property type="evidence" value="ECO:0007669"/>
    <property type="project" value="UniProtKB-UniRule"/>
</dbReference>
<dbReference type="NCBIfam" id="NF001810">
    <property type="entry name" value="PRK00529.1"/>
    <property type="match status" value="1"/>
</dbReference>
<dbReference type="InterPro" id="IPR011768">
    <property type="entry name" value="Transl_elongation_fac_P"/>
</dbReference>
<evidence type="ECO:0000313" key="13">
    <source>
        <dbReference type="Proteomes" id="UP000346198"/>
    </source>
</evidence>
<evidence type="ECO:0000256" key="2">
    <source>
        <dbReference type="ARBA" id="ARBA00004815"/>
    </source>
</evidence>
<evidence type="ECO:0000256" key="6">
    <source>
        <dbReference type="ARBA" id="ARBA00022917"/>
    </source>
</evidence>
<dbReference type="InterPro" id="IPR020599">
    <property type="entry name" value="Transl_elong_fac_P/YeiP"/>
</dbReference>
<sequence length="188" mass="21170">MYSASDLKKGLKIEIDGDPCMITNFEFSKPGKGQALYRCKIKNLITGNTFDKTYRSVEKVNRCALLSRDYTFSYIDGGNYVFSDNETFEEALLSEELLGDLKHFIVDDMQVEILFHNERALDITLPNFVEMIVAETEPGARGDTATNVMKPAKLENGFEINVPIFINEGDTIRIDTRTGTYADRVAKG</sequence>
<dbReference type="EMBL" id="CAAHFH010000003">
    <property type="protein sequence ID" value="VGO23307.1"/>
    <property type="molecule type" value="Genomic_DNA"/>
</dbReference>
<dbReference type="Pfam" id="PF09285">
    <property type="entry name" value="Elong-fact-P_C"/>
    <property type="match status" value="1"/>
</dbReference>
<dbReference type="Proteomes" id="UP000346198">
    <property type="component" value="Unassembled WGS sequence"/>
</dbReference>
<dbReference type="SMART" id="SM01185">
    <property type="entry name" value="EFP"/>
    <property type="match status" value="1"/>
</dbReference>